<sequence length="200" mass="21732">MFRESFDPEAHRSNREFDPSGVGLMRCCRVVPPTSSQVQLVDDLFEHEEEDVDEAHTGRPAVGGSFWSCKNRSCLATDGEEDQRELLQRAGMNQRGRAGPGHQLFGCGLGGLEPLQPSGRGWSCRAGRWAQSSQGPCWLWGLHAAASSFGAPRDPTKRRAHACRGGSAGFTPAVSSSLSVAASSATVWQQQVSFYSKFLF</sequence>
<protein>
    <submittedName>
        <fullName evidence="1">Uncharacterized protein</fullName>
    </submittedName>
</protein>
<reference evidence="1 2" key="1">
    <citation type="submission" date="2020-05" db="EMBL/GenBank/DDBJ databases">
        <title>WGS assembly of Panicum virgatum.</title>
        <authorList>
            <person name="Lovell J.T."/>
            <person name="Jenkins J."/>
            <person name="Shu S."/>
            <person name="Juenger T.E."/>
            <person name="Schmutz J."/>
        </authorList>
    </citation>
    <scope>NUCLEOTIDE SEQUENCE [LARGE SCALE GENOMIC DNA]</scope>
    <source>
        <strain evidence="2">cv. AP13</strain>
    </source>
</reference>
<accession>A0A8T0VK99</accession>
<organism evidence="1 2">
    <name type="scientific">Panicum virgatum</name>
    <name type="common">Blackwell switchgrass</name>
    <dbReference type="NCBI Taxonomy" id="38727"/>
    <lineage>
        <taxon>Eukaryota</taxon>
        <taxon>Viridiplantae</taxon>
        <taxon>Streptophyta</taxon>
        <taxon>Embryophyta</taxon>
        <taxon>Tracheophyta</taxon>
        <taxon>Spermatophyta</taxon>
        <taxon>Magnoliopsida</taxon>
        <taxon>Liliopsida</taxon>
        <taxon>Poales</taxon>
        <taxon>Poaceae</taxon>
        <taxon>PACMAD clade</taxon>
        <taxon>Panicoideae</taxon>
        <taxon>Panicodae</taxon>
        <taxon>Paniceae</taxon>
        <taxon>Panicinae</taxon>
        <taxon>Panicum</taxon>
        <taxon>Panicum sect. Hiantes</taxon>
    </lineage>
</organism>
<proteinExistence type="predicted"/>
<dbReference type="EMBL" id="CM029040">
    <property type="protein sequence ID" value="KAG2634877.1"/>
    <property type="molecule type" value="Genomic_DNA"/>
</dbReference>
<keyword evidence="2" id="KW-1185">Reference proteome</keyword>
<evidence type="ECO:0000313" key="1">
    <source>
        <dbReference type="EMBL" id="KAG2634877.1"/>
    </source>
</evidence>
<comment type="caution">
    <text evidence="1">The sequence shown here is derived from an EMBL/GenBank/DDBJ whole genome shotgun (WGS) entry which is preliminary data.</text>
</comment>
<gene>
    <name evidence="1" type="ORF">PVAP13_2NG325400</name>
</gene>
<dbReference type="Proteomes" id="UP000823388">
    <property type="component" value="Chromosome 2N"/>
</dbReference>
<dbReference type="AlphaFoldDB" id="A0A8T0VK99"/>
<name>A0A8T0VK99_PANVG</name>
<evidence type="ECO:0000313" key="2">
    <source>
        <dbReference type="Proteomes" id="UP000823388"/>
    </source>
</evidence>